<evidence type="ECO:0000256" key="3">
    <source>
        <dbReference type="SAM" id="MobiDB-lite"/>
    </source>
</evidence>
<feature type="region of interest" description="Disordered" evidence="3">
    <location>
        <begin position="513"/>
        <end position="533"/>
    </location>
</feature>
<dbReference type="Gene3D" id="3.30.310.210">
    <property type="match status" value="1"/>
</dbReference>
<evidence type="ECO:0000313" key="5">
    <source>
        <dbReference type="Proteomes" id="UP001515500"/>
    </source>
</evidence>
<dbReference type="PROSITE" id="PS50084">
    <property type="entry name" value="KH_TYPE_1"/>
    <property type="match status" value="5"/>
</dbReference>
<dbReference type="CDD" id="cd22460">
    <property type="entry name" value="KH-I_PEPPER_rpt2_like"/>
    <property type="match status" value="2"/>
</dbReference>
<evidence type="ECO:0000259" key="4">
    <source>
        <dbReference type="SMART" id="SM00322"/>
    </source>
</evidence>
<dbReference type="AlphaFoldDB" id="A0AB40CTU9"/>
<gene>
    <name evidence="6" type="primary">LOC120280646</name>
</gene>
<reference evidence="6" key="1">
    <citation type="submission" date="2025-08" db="UniProtKB">
        <authorList>
            <consortium name="RefSeq"/>
        </authorList>
    </citation>
    <scope>IDENTIFICATION</scope>
</reference>
<sequence length="779" mass="84381">MDDERSYAYGHGKSVGHKRRSSFQFDNGKHKRQNFSHDSVTSKPIDTIYRILCPAKRIGSVLGKGGDIINALREETHAKIRVADAIPGFEERVIIIFSYLSKESEYNDSDPEPDNGYPAEEEREEMRPDCPAQDALLKVHDRITADDYIRGGVLHEKAERDHEDVIARILVPNNQVGCLLGKGGTVIQKLRSETRASIRILPAEHLPPCAMRTDELVQISGIPHVVKRALYEISSLLHRHPRKENPSLEDLIFASTNGLYTPGPSLPPSMSQGNQGWSHKHPGLHEMPMPRFGGFMNKSPGYAPGGYDNGHARDSHDLSDEFSMRILCATEKIGGLIGKGGVNVRQLEQHTGAHIQVEDTGPEADERVVLISSKEASWDRNSPTIVAILQLQDKIGATSEKGTITTRLLVPSSKVGCLLGQGGNIITEMRMRTHADIRVYSKNDKPKYIPSNEELVQISGTNSVAKEALIEIASRLRERTLRSSTNPVPHGSFHRGADFDDFDSRVIPSSTMVRPRNTSSYRLPKRDSGLPYEFHERPGSLTRAGYPGPMGVAGYQSSVSADGYRSPASVSRYAGPASSVGYGPSGAAGYLSSVSADERPGPANVSAYPGPANATRYSDPASATWYPDPVSGAKYPDPASATWYPDPVSGAKYPDPANAARYPGLPSGAGYHNAPIPTAYDGPLRSTTRYSTMNNSVEIKIPMGVAPTVLGVGGSNISEISQISGARVQLREPLSGASECVIEICGSSDQIKAAQSLLQAFIASGGRDVPPPTYVPRSF</sequence>
<feature type="domain" description="K Homology" evidence="4">
    <location>
        <begin position="402"/>
        <end position="477"/>
    </location>
</feature>
<keyword evidence="2" id="KW-0694">RNA-binding</keyword>
<keyword evidence="1" id="KW-0677">Repeat</keyword>
<dbReference type="GO" id="GO:0003723">
    <property type="term" value="F:RNA binding"/>
    <property type="evidence" value="ECO:0007669"/>
    <property type="project" value="UniProtKB-UniRule"/>
</dbReference>
<dbReference type="Gene3D" id="3.30.1370.10">
    <property type="entry name" value="K Homology domain, type 1"/>
    <property type="match status" value="3"/>
</dbReference>
<dbReference type="Pfam" id="PF00013">
    <property type="entry name" value="KH_1"/>
    <property type="match status" value="5"/>
</dbReference>
<organism evidence="5 6">
    <name type="scientific">Dioscorea cayennensis subsp. rotundata</name>
    <name type="common">White Guinea yam</name>
    <name type="synonym">Dioscorea rotundata</name>
    <dbReference type="NCBI Taxonomy" id="55577"/>
    <lineage>
        <taxon>Eukaryota</taxon>
        <taxon>Viridiplantae</taxon>
        <taxon>Streptophyta</taxon>
        <taxon>Embryophyta</taxon>
        <taxon>Tracheophyta</taxon>
        <taxon>Spermatophyta</taxon>
        <taxon>Magnoliopsida</taxon>
        <taxon>Liliopsida</taxon>
        <taxon>Dioscoreales</taxon>
        <taxon>Dioscoreaceae</taxon>
        <taxon>Dioscorea</taxon>
    </lineage>
</organism>
<dbReference type="PANTHER" id="PTHR10288">
    <property type="entry name" value="KH DOMAIN CONTAINING RNA BINDING PROTEIN"/>
    <property type="match status" value="1"/>
</dbReference>
<dbReference type="InterPro" id="IPR004088">
    <property type="entry name" value="KH_dom_type_1"/>
</dbReference>
<feature type="region of interest" description="Disordered" evidence="3">
    <location>
        <begin position="1"/>
        <end position="39"/>
    </location>
</feature>
<feature type="domain" description="K Homology" evidence="4">
    <location>
        <begin position="693"/>
        <end position="763"/>
    </location>
</feature>
<feature type="domain" description="K Homology" evidence="4">
    <location>
        <begin position="163"/>
        <end position="238"/>
    </location>
</feature>
<dbReference type="GeneID" id="120280646"/>
<accession>A0AB40CTU9</accession>
<name>A0AB40CTU9_DIOCR</name>
<protein>
    <submittedName>
        <fullName evidence="6">KH domain-containing protein At4g18375-like</fullName>
    </submittedName>
</protein>
<feature type="compositionally biased region" description="Basic and acidic residues" evidence="3">
    <location>
        <begin position="524"/>
        <end position="533"/>
    </location>
</feature>
<feature type="region of interest" description="Disordered" evidence="3">
    <location>
        <begin position="105"/>
        <end position="127"/>
    </location>
</feature>
<dbReference type="SMART" id="SM00322">
    <property type="entry name" value="KH"/>
    <property type="match status" value="5"/>
</dbReference>
<dbReference type="CDD" id="cd22459">
    <property type="entry name" value="KH-I_PEPPER_rpt1_like"/>
    <property type="match status" value="1"/>
</dbReference>
<keyword evidence="5" id="KW-1185">Reference proteome</keyword>
<feature type="domain" description="K Homology" evidence="4">
    <location>
        <begin position="320"/>
        <end position="396"/>
    </location>
</feature>
<dbReference type="RefSeq" id="XP_039143483.1">
    <property type="nucleotide sequence ID" value="XM_039287549.1"/>
</dbReference>
<evidence type="ECO:0000256" key="1">
    <source>
        <dbReference type="ARBA" id="ARBA00022737"/>
    </source>
</evidence>
<dbReference type="InterPro" id="IPR004087">
    <property type="entry name" value="KH_dom"/>
</dbReference>
<feature type="compositionally biased region" description="Acidic residues" evidence="3">
    <location>
        <begin position="106"/>
        <end position="123"/>
    </location>
</feature>
<dbReference type="InterPro" id="IPR036612">
    <property type="entry name" value="KH_dom_type_1_sf"/>
</dbReference>
<feature type="domain" description="K Homology" evidence="4">
    <location>
        <begin position="45"/>
        <end position="128"/>
    </location>
</feature>
<evidence type="ECO:0000313" key="6">
    <source>
        <dbReference type="RefSeq" id="XP_039143483.1"/>
    </source>
</evidence>
<dbReference type="Proteomes" id="UP001515500">
    <property type="component" value="Chromosome 17"/>
</dbReference>
<evidence type="ECO:0000256" key="2">
    <source>
        <dbReference type="PROSITE-ProRule" id="PRU00117"/>
    </source>
</evidence>
<proteinExistence type="predicted"/>
<dbReference type="SUPFAM" id="SSF54791">
    <property type="entry name" value="Eukaryotic type KH-domain (KH-domain type I)"/>
    <property type="match status" value="5"/>
</dbReference>